<dbReference type="EMBL" id="JAAZSR010000126">
    <property type="protein sequence ID" value="NKX50781.1"/>
    <property type="molecule type" value="Genomic_DNA"/>
</dbReference>
<gene>
    <name evidence="2" type="ORF">HER39_09430</name>
</gene>
<keyword evidence="3" id="KW-1185">Reference proteome</keyword>
<name>A0ABX1JPY3_9MICC</name>
<feature type="domain" description="UmuC" evidence="1">
    <location>
        <begin position="12"/>
        <end position="43"/>
    </location>
</feature>
<feature type="non-terminal residue" evidence="2">
    <location>
        <position position="43"/>
    </location>
</feature>
<dbReference type="Proteomes" id="UP000523795">
    <property type="component" value="Unassembled WGS sequence"/>
</dbReference>
<dbReference type="Gene3D" id="3.40.1170.60">
    <property type="match status" value="1"/>
</dbReference>
<evidence type="ECO:0000313" key="2">
    <source>
        <dbReference type="EMBL" id="NKX50781.1"/>
    </source>
</evidence>
<dbReference type="PROSITE" id="PS50173">
    <property type="entry name" value="UMUC"/>
    <property type="match status" value="1"/>
</dbReference>
<proteinExistence type="predicted"/>
<accession>A0ABX1JPY3</accession>
<dbReference type="Pfam" id="PF00817">
    <property type="entry name" value="IMS"/>
    <property type="match status" value="1"/>
</dbReference>
<evidence type="ECO:0000313" key="3">
    <source>
        <dbReference type="Proteomes" id="UP000523795"/>
    </source>
</evidence>
<evidence type="ECO:0000259" key="1">
    <source>
        <dbReference type="PROSITE" id="PS50173"/>
    </source>
</evidence>
<protein>
    <submittedName>
        <fullName evidence="2">SOS mutagenesis and repair protein</fullName>
    </submittedName>
</protein>
<dbReference type="InterPro" id="IPR001126">
    <property type="entry name" value="UmuC"/>
</dbReference>
<sequence length="43" mass="4674">MSEPPAAPGGRIALVDVNNFYVSCERVFDPSLENRPVVVLSNN</sequence>
<organism evidence="2 3">
    <name type="scientific">Arthrobacter deserti</name>
    <dbReference type="NCBI Taxonomy" id="1742687"/>
    <lineage>
        <taxon>Bacteria</taxon>
        <taxon>Bacillati</taxon>
        <taxon>Actinomycetota</taxon>
        <taxon>Actinomycetes</taxon>
        <taxon>Micrococcales</taxon>
        <taxon>Micrococcaceae</taxon>
        <taxon>Arthrobacter</taxon>
    </lineage>
</organism>
<comment type="caution">
    <text evidence="2">The sequence shown here is derived from an EMBL/GenBank/DDBJ whole genome shotgun (WGS) entry which is preliminary data.</text>
</comment>
<reference evidence="2 3" key="1">
    <citation type="submission" date="2020-04" db="EMBL/GenBank/DDBJ databases">
        <authorList>
            <person name="Liu S."/>
        </authorList>
    </citation>
    <scope>NUCLEOTIDE SEQUENCE [LARGE SCALE GENOMIC DNA]</scope>
    <source>
        <strain evidence="2 3">CGMCC 1.15091</strain>
    </source>
</reference>
<dbReference type="SUPFAM" id="SSF56672">
    <property type="entry name" value="DNA/RNA polymerases"/>
    <property type="match status" value="1"/>
</dbReference>
<dbReference type="InterPro" id="IPR043502">
    <property type="entry name" value="DNA/RNA_pol_sf"/>
</dbReference>